<feature type="region of interest" description="Disordered" evidence="1">
    <location>
        <begin position="21"/>
        <end position="44"/>
    </location>
</feature>
<feature type="compositionally biased region" description="Basic and acidic residues" evidence="1">
    <location>
        <begin position="32"/>
        <end position="44"/>
    </location>
</feature>
<dbReference type="AlphaFoldDB" id="F3KN29"/>
<protein>
    <submittedName>
        <fullName evidence="2">Uncharacterized protein</fullName>
    </submittedName>
</protein>
<dbReference type="HOGENOM" id="CLU_3210588_0_0_2"/>
<dbReference type="STRING" id="886738.Nlim_2073"/>
<dbReference type="Proteomes" id="UP000004348">
    <property type="component" value="Chromosome"/>
</dbReference>
<sequence>MGKSRLVCGNEITPRRVVAGQELSEGITSKFEPSKGMRSGREQS</sequence>
<proteinExistence type="predicted"/>
<dbReference type="EMBL" id="AEGP01000066">
    <property type="protein sequence ID" value="EGG41262.1"/>
    <property type="molecule type" value="Genomic_DNA"/>
</dbReference>
<gene>
    <name evidence="2" type="ORF">Nlim_2073</name>
</gene>
<evidence type="ECO:0000313" key="2">
    <source>
        <dbReference type="EMBL" id="EGG41262.1"/>
    </source>
</evidence>
<name>F3KN29_9ARCH</name>
<evidence type="ECO:0000256" key="1">
    <source>
        <dbReference type="SAM" id="MobiDB-lite"/>
    </source>
</evidence>
<organism evidence="2">
    <name type="scientific">Candidatus Nitrosarchaeum limnium SFB1</name>
    <dbReference type="NCBI Taxonomy" id="886738"/>
    <lineage>
        <taxon>Archaea</taxon>
        <taxon>Nitrososphaerota</taxon>
        <taxon>Nitrososphaeria</taxon>
        <taxon>Nitrosopumilales</taxon>
        <taxon>Nitrosopumilaceae</taxon>
        <taxon>Nitrosarchaeum</taxon>
    </lineage>
</organism>
<comment type="caution">
    <text evidence="2">The sequence shown here is derived from an EMBL/GenBank/DDBJ whole genome shotgun (WGS) entry which is preliminary data.</text>
</comment>
<reference evidence="2" key="1">
    <citation type="journal article" date="2011" name="PLoS ONE">
        <title>Genome of a low-salinity ammonia-oxidizing archaeon determined by single-cell and metagenomic analysis.</title>
        <authorList>
            <person name="Blainey P.C."/>
            <person name="Mosier A.C."/>
            <person name="Potanina A."/>
            <person name="Francis C.A."/>
            <person name="Quake S.R."/>
        </authorList>
    </citation>
    <scope>NUCLEOTIDE SEQUENCE [LARGE SCALE GENOMIC DNA]</scope>
    <source>
        <strain evidence="2">SFB1</strain>
    </source>
</reference>
<accession>F3KN29</accession>